<feature type="domain" description="HTH myb-type" evidence="5">
    <location>
        <begin position="15"/>
        <end position="75"/>
    </location>
</feature>
<evidence type="ECO:0000256" key="1">
    <source>
        <dbReference type="ARBA" id="ARBA00004123"/>
    </source>
</evidence>
<dbReference type="OrthoDB" id="551907at2759"/>
<evidence type="ECO:0000313" key="7">
    <source>
        <dbReference type="Proteomes" id="UP000585474"/>
    </source>
</evidence>
<dbReference type="PANTHER" id="PTHR31314">
    <property type="entry name" value="MYB FAMILY TRANSCRIPTION FACTOR PHL7-LIKE"/>
    <property type="match status" value="1"/>
</dbReference>
<gene>
    <name evidence="6" type="ORF">Acr_07g0011350</name>
</gene>
<proteinExistence type="predicted"/>
<reference evidence="6 7" key="1">
    <citation type="submission" date="2019-07" db="EMBL/GenBank/DDBJ databases">
        <title>De Novo Assembly of kiwifruit Actinidia rufa.</title>
        <authorList>
            <person name="Sugita-Konishi S."/>
            <person name="Sato K."/>
            <person name="Mori E."/>
            <person name="Abe Y."/>
            <person name="Kisaki G."/>
            <person name="Hamano K."/>
            <person name="Suezawa K."/>
            <person name="Otani M."/>
            <person name="Fukuda T."/>
            <person name="Manabe T."/>
            <person name="Gomi K."/>
            <person name="Tabuchi M."/>
            <person name="Akimitsu K."/>
            <person name="Kataoka I."/>
        </authorList>
    </citation>
    <scope>NUCLEOTIDE SEQUENCE [LARGE SCALE GENOMIC DNA]</scope>
    <source>
        <strain evidence="7">cv. Fuchu</strain>
    </source>
</reference>
<evidence type="ECO:0000256" key="4">
    <source>
        <dbReference type="ARBA" id="ARBA00023242"/>
    </source>
</evidence>
<keyword evidence="4" id="KW-0539">Nucleus</keyword>
<comment type="caution">
    <text evidence="6">The sequence shown here is derived from an EMBL/GenBank/DDBJ whole genome shotgun (WGS) entry which is preliminary data.</text>
</comment>
<dbReference type="Gene3D" id="1.10.10.60">
    <property type="entry name" value="Homeodomain-like"/>
    <property type="match status" value="1"/>
</dbReference>
<keyword evidence="6" id="KW-0371">Homeobox</keyword>
<evidence type="ECO:0000259" key="5">
    <source>
        <dbReference type="PROSITE" id="PS51294"/>
    </source>
</evidence>
<dbReference type="InterPro" id="IPR006447">
    <property type="entry name" value="Myb_dom_plants"/>
</dbReference>
<evidence type="ECO:0000256" key="2">
    <source>
        <dbReference type="ARBA" id="ARBA00023015"/>
    </source>
</evidence>
<keyword evidence="6" id="KW-0238">DNA-binding</keyword>
<dbReference type="AlphaFoldDB" id="A0A7J0EY95"/>
<sequence length="221" mass="24748">MGSCGRNGSVRQYIRSKVPRLRWTPDLHQCFVHAIESLGGQHKATPKQVLQLMDVRGLTISHVKSHLQRICETVSNPYNVDDYKQTVMAEENGGIKERDEGYRWQRSNLFHNLLNNPFTRQQSGFLKISVEEDQNRVSSKRSKFRNTDIAQAEDEVASGCGLSLSLSLHHPSAQRSNASSTSEISEAMSSYSRSNFNDCSGFSLSEKHSINLDLSIALCGT</sequence>
<dbReference type="PROSITE" id="PS51294">
    <property type="entry name" value="HTH_MYB"/>
    <property type="match status" value="1"/>
</dbReference>
<dbReference type="FunFam" id="1.10.10.60:FF:000007">
    <property type="entry name" value="Two-component response regulator"/>
    <property type="match status" value="1"/>
</dbReference>
<accession>A0A7J0EY95</accession>
<organism evidence="6 7">
    <name type="scientific">Actinidia rufa</name>
    <dbReference type="NCBI Taxonomy" id="165716"/>
    <lineage>
        <taxon>Eukaryota</taxon>
        <taxon>Viridiplantae</taxon>
        <taxon>Streptophyta</taxon>
        <taxon>Embryophyta</taxon>
        <taxon>Tracheophyta</taxon>
        <taxon>Spermatophyta</taxon>
        <taxon>Magnoliopsida</taxon>
        <taxon>eudicotyledons</taxon>
        <taxon>Gunneridae</taxon>
        <taxon>Pentapetalae</taxon>
        <taxon>asterids</taxon>
        <taxon>Ericales</taxon>
        <taxon>Actinidiaceae</taxon>
        <taxon>Actinidia</taxon>
    </lineage>
</organism>
<dbReference type="Proteomes" id="UP000585474">
    <property type="component" value="Unassembled WGS sequence"/>
</dbReference>
<dbReference type="PANTHER" id="PTHR31314:SF155">
    <property type="entry name" value="GLYCOSYLTRANSFERASE"/>
    <property type="match status" value="1"/>
</dbReference>
<dbReference type="EMBL" id="BJWL01000007">
    <property type="protein sequence ID" value="GFY90939.1"/>
    <property type="molecule type" value="Genomic_DNA"/>
</dbReference>
<dbReference type="Pfam" id="PF00249">
    <property type="entry name" value="Myb_DNA-binding"/>
    <property type="match status" value="1"/>
</dbReference>
<protein>
    <submittedName>
        <fullName evidence="6">Homeodomain-like superfamily protein</fullName>
    </submittedName>
</protein>
<evidence type="ECO:0000256" key="3">
    <source>
        <dbReference type="ARBA" id="ARBA00023163"/>
    </source>
</evidence>
<comment type="subcellular location">
    <subcellularLocation>
        <location evidence="1">Nucleus</location>
    </subcellularLocation>
</comment>
<keyword evidence="3" id="KW-0804">Transcription</keyword>
<keyword evidence="2" id="KW-0805">Transcription regulation</keyword>
<dbReference type="SUPFAM" id="SSF46689">
    <property type="entry name" value="Homeodomain-like"/>
    <property type="match status" value="1"/>
</dbReference>
<dbReference type="GO" id="GO:0003700">
    <property type="term" value="F:DNA-binding transcription factor activity"/>
    <property type="evidence" value="ECO:0007669"/>
    <property type="project" value="InterPro"/>
</dbReference>
<evidence type="ECO:0000313" key="6">
    <source>
        <dbReference type="EMBL" id="GFY90939.1"/>
    </source>
</evidence>
<dbReference type="GO" id="GO:0003677">
    <property type="term" value="F:DNA binding"/>
    <property type="evidence" value="ECO:0007669"/>
    <property type="project" value="UniProtKB-KW"/>
</dbReference>
<name>A0A7J0EY95_9ERIC</name>
<dbReference type="NCBIfam" id="TIGR01557">
    <property type="entry name" value="myb_SHAQKYF"/>
    <property type="match status" value="1"/>
</dbReference>
<dbReference type="InterPro" id="IPR017930">
    <property type="entry name" value="Myb_dom"/>
</dbReference>
<dbReference type="InterPro" id="IPR046955">
    <property type="entry name" value="PHR1-like"/>
</dbReference>
<keyword evidence="7" id="KW-1185">Reference proteome</keyword>
<dbReference type="GO" id="GO:0005634">
    <property type="term" value="C:nucleus"/>
    <property type="evidence" value="ECO:0007669"/>
    <property type="project" value="UniProtKB-SubCell"/>
</dbReference>
<dbReference type="InterPro" id="IPR009057">
    <property type="entry name" value="Homeodomain-like_sf"/>
</dbReference>
<dbReference type="InterPro" id="IPR001005">
    <property type="entry name" value="SANT/Myb"/>
</dbReference>